<evidence type="ECO:0000313" key="2">
    <source>
        <dbReference type="EMBL" id="QJB03637.1"/>
    </source>
</evidence>
<sequence>MTQYPIAATNKILVGGVPLHMEFEAATSSAILPGDLVQFNIPASDCNIKEGANDSEEIIGVADITPTPGATPPRGGNRVTAFAAGDQIVVLRGPLTVMLRVATSEEIQCGEFVQPAASGEVKAYQCGTDNDCQRIAQSLETLTQDTEAFQWGLFALERFG</sequence>
<organism evidence="1">
    <name type="scientific">viral metagenome</name>
    <dbReference type="NCBI Taxonomy" id="1070528"/>
    <lineage>
        <taxon>unclassified sequences</taxon>
        <taxon>metagenomes</taxon>
        <taxon>organismal metagenomes</taxon>
    </lineage>
</organism>
<dbReference type="AlphaFoldDB" id="A0A6M3LY15"/>
<dbReference type="EMBL" id="MT143687">
    <property type="protein sequence ID" value="QJB00267.1"/>
    <property type="molecule type" value="Genomic_DNA"/>
</dbReference>
<name>A0A6M3LY15_9ZZZZ</name>
<reference evidence="1" key="1">
    <citation type="submission" date="2020-03" db="EMBL/GenBank/DDBJ databases">
        <title>The deep terrestrial virosphere.</title>
        <authorList>
            <person name="Holmfeldt K."/>
            <person name="Nilsson E."/>
            <person name="Simone D."/>
            <person name="Lopez-Fernandez M."/>
            <person name="Wu X."/>
            <person name="de Brujin I."/>
            <person name="Lundin D."/>
            <person name="Andersson A."/>
            <person name="Bertilsson S."/>
            <person name="Dopson M."/>
        </authorList>
    </citation>
    <scope>NUCLEOTIDE SEQUENCE</scope>
    <source>
        <strain evidence="1">MM171A00646</strain>
        <strain evidence="2">MM171B00596</strain>
    </source>
</reference>
<dbReference type="EMBL" id="MT143854">
    <property type="protein sequence ID" value="QJB03637.1"/>
    <property type="molecule type" value="Genomic_DNA"/>
</dbReference>
<proteinExistence type="predicted"/>
<protein>
    <submittedName>
        <fullName evidence="1">Uncharacterized protein</fullName>
    </submittedName>
</protein>
<gene>
    <name evidence="1" type="ORF">MM171A00646_0004</name>
    <name evidence="2" type="ORF">MM171B00596_0015</name>
</gene>
<evidence type="ECO:0000313" key="1">
    <source>
        <dbReference type="EMBL" id="QJB00267.1"/>
    </source>
</evidence>
<accession>A0A6M3LY15</accession>